<organism evidence="4 5">
    <name type="scientific">Mycena sanguinolenta</name>
    <dbReference type="NCBI Taxonomy" id="230812"/>
    <lineage>
        <taxon>Eukaryota</taxon>
        <taxon>Fungi</taxon>
        <taxon>Dikarya</taxon>
        <taxon>Basidiomycota</taxon>
        <taxon>Agaricomycotina</taxon>
        <taxon>Agaricomycetes</taxon>
        <taxon>Agaricomycetidae</taxon>
        <taxon>Agaricales</taxon>
        <taxon>Marasmiineae</taxon>
        <taxon>Mycenaceae</taxon>
        <taxon>Mycena</taxon>
    </lineage>
</organism>
<dbReference type="InterPro" id="IPR036390">
    <property type="entry name" value="WH_DNA-bd_sf"/>
</dbReference>
<feature type="domain" description="Rad21/Rec8-like protein C-terminal eukaryotic" evidence="3">
    <location>
        <begin position="1156"/>
        <end position="1193"/>
    </location>
</feature>
<dbReference type="EMBL" id="JACAZH010000031">
    <property type="protein sequence ID" value="KAF7339482.1"/>
    <property type="molecule type" value="Genomic_DNA"/>
</dbReference>
<dbReference type="Gene3D" id="1.10.10.580">
    <property type="entry name" value="Structural maintenance of chromosome 1. Chain E"/>
    <property type="match status" value="1"/>
</dbReference>
<name>A0A8H6XE92_9AGAR</name>
<proteinExistence type="predicted"/>
<feature type="region of interest" description="Disordered" evidence="1">
    <location>
        <begin position="417"/>
        <end position="457"/>
    </location>
</feature>
<feature type="transmembrane region" description="Helical" evidence="2">
    <location>
        <begin position="176"/>
        <end position="202"/>
    </location>
</feature>
<dbReference type="PANTHER" id="PTHR37402">
    <property type="entry name" value="GRAM DOMAIN-CONTAINING PROTEIN 4"/>
    <property type="match status" value="1"/>
</dbReference>
<dbReference type="GO" id="GO:0016740">
    <property type="term" value="F:transferase activity"/>
    <property type="evidence" value="ECO:0007669"/>
    <property type="project" value="UniProtKB-KW"/>
</dbReference>
<protein>
    <submittedName>
        <fullName evidence="4">RNA cytidine acetyltransferase</fullName>
    </submittedName>
</protein>
<comment type="caution">
    <text evidence="4">The sequence shown here is derived from an EMBL/GenBank/DDBJ whole genome shotgun (WGS) entry which is preliminary data.</text>
</comment>
<accession>A0A8H6XE92</accession>
<keyword evidence="2" id="KW-0812">Transmembrane</keyword>
<gene>
    <name evidence="4" type="ORF">MSAN_02162500</name>
</gene>
<dbReference type="AlphaFoldDB" id="A0A8H6XE92"/>
<feature type="transmembrane region" description="Helical" evidence="2">
    <location>
        <begin position="340"/>
        <end position="361"/>
    </location>
</feature>
<evidence type="ECO:0000256" key="1">
    <source>
        <dbReference type="SAM" id="MobiDB-lite"/>
    </source>
</evidence>
<keyword evidence="2" id="KW-0472">Membrane</keyword>
<dbReference type="OrthoDB" id="10071381at2759"/>
<keyword evidence="4" id="KW-0808">Transferase</keyword>
<evidence type="ECO:0000259" key="3">
    <source>
        <dbReference type="Pfam" id="PF04824"/>
    </source>
</evidence>
<feature type="compositionally biased region" description="Basic and acidic residues" evidence="1">
    <location>
        <begin position="778"/>
        <end position="792"/>
    </location>
</feature>
<keyword evidence="5" id="KW-1185">Reference proteome</keyword>
<evidence type="ECO:0000313" key="5">
    <source>
        <dbReference type="Proteomes" id="UP000623467"/>
    </source>
</evidence>
<dbReference type="SUPFAM" id="SSF46785">
    <property type="entry name" value="Winged helix' DNA-binding domain"/>
    <property type="match status" value="1"/>
</dbReference>
<dbReference type="InterPro" id="IPR006909">
    <property type="entry name" value="Rad21/Rec8_C_eu"/>
</dbReference>
<dbReference type="InterPro" id="IPR037847">
    <property type="entry name" value="GRAMDC4"/>
</dbReference>
<keyword evidence="2" id="KW-1133">Transmembrane helix</keyword>
<sequence>MSSVPQSLPQTPASAIEEYVASTDDADVEKRMSEQQLRELYDSEEIDRFLSLFSAYVTEVQLHDTVRARMDPTSSTAAAPNLLQPENIDWTSNDSPLISRPSTPPPVLPLDRSISEEIALRYLLPILPTSSPPVPLFTLGRLRLTTQRLYLAIQPVYGPFFASLIKLATWKDRRKSLFYCIVFWSLWYQNLLLPCLFLRILYALARRRLLSYPTLAELRDHREEIERAAEFGQELSTRFSASSVLGVKELWRIFKVFNKPKRAKVKKVAREKTRAHPPQDPLSDDQISEQEVNTVLDSEDENAQENDIKRAVLQALAELADFHERVKNIFIWRRPASSRIYGLVLTLLFILTLVMPAQYLAKLACFIGGFLFWHAAPIIAALPPGAQLPPALADVPTDAEYAMELISQRVAAGLPIQPVGPQRAKASDNKKRDEDGKHSEAASQSQSQTKDKEVDWKKWGERAAVGMSWVEDGKRMFTGGQRPQNTNRLTPHESVETHTFPAQHVSAPGLITLTAATLYFTPLMVSTAKLEIPLANLRGVKKRSGLFTALTMVWEDEQVKQEIFMTDVSNCVASLKKVVQQMQSLSSGEDLQMAQPAARPSAVTLAKDPGAAYHIDFDALVADWDEYLNIGDKNKPEEVESEDEFDPKAKSKKSSRKNKAPQPAEEPRADQYTLNEHHDHLLSNSFNLSFNGSSGDPSSSQHGGGFVLDDIFLAAPDGLDIGEGLGDDLAKELGEGWGVFTDNANDMQIDNPVNEYGDIPMDLDLGGDVAFDAGPPEEPPRDASESDRDKENMPPSTLRRTNSNPVAFSPATSFSRLLLSQDEEPQVPLVDVTADEQNQKNVGPKKIKKTRLLLDARTELTDDELKAARAQYLKGQAILRRGLDQKRVEKDGGKFIEDLLWGVPRGVQAESLVEFWQENFKVQVEARTGVVVLHPAEEPPKKRRKIRNIPDIIEEVPQDFANDMREEVFDQDFNMQDIDPGIGVQMNIPKFPEKSRGQSSGAPQRNLDKPAMYLAHHPSWGAISISLHKVQLQDLREAPSFHGIMLVGAHPAPLGSVRWAAIAESSLVPSQSGSVLSALEFSPGVGKKAQALGEDYEFDVDTQPPNPSAMDSQRSDMNLITLERNSFNFLEYVRMQLQSLPGSVSDLSFDAVVPMATSTRHVAAAAFYHCLVLATKDLLHVKQPEAYGALSITIA</sequence>
<feature type="region of interest" description="Disordered" evidence="1">
    <location>
        <begin position="268"/>
        <end position="288"/>
    </location>
</feature>
<dbReference type="Pfam" id="PF04824">
    <property type="entry name" value="Rad21_Rec8"/>
    <property type="match status" value="1"/>
</dbReference>
<feature type="compositionally biased region" description="Basic residues" evidence="1">
    <location>
        <begin position="650"/>
        <end position="659"/>
    </location>
</feature>
<feature type="region of interest" description="Disordered" evidence="1">
    <location>
        <begin position="635"/>
        <end position="668"/>
    </location>
</feature>
<dbReference type="InterPro" id="IPR023093">
    <property type="entry name" value="ScpA-like_C"/>
</dbReference>
<evidence type="ECO:0000313" key="4">
    <source>
        <dbReference type="EMBL" id="KAF7339482.1"/>
    </source>
</evidence>
<feature type="region of interest" description="Disordered" evidence="1">
    <location>
        <begin position="758"/>
        <end position="807"/>
    </location>
</feature>
<feature type="compositionally biased region" description="Polar residues" evidence="1">
    <location>
        <begin position="794"/>
        <end position="807"/>
    </location>
</feature>
<dbReference type="GO" id="GO:0006915">
    <property type="term" value="P:apoptotic process"/>
    <property type="evidence" value="ECO:0007669"/>
    <property type="project" value="InterPro"/>
</dbReference>
<feature type="compositionally biased region" description="Basic and acidic residues" evidence="1">
    <location>
        <begin position="425"/>
        <end position="440"/>
    </location>
</feature>
<evidence type="ECO:0000256" key="2">
    <source>
        <dbReference type="SAM" id="Phobius"/>
    </source>
</evidence>
<reference evidence="4" key="1">
    <citation type="submission" date="2020-05" db="EMBL/GenBank/DDBJ databases">
        <title>Mycena genomes resolve the evolution of fungal bioluminescence.</title>
        <authorList>
            <person name="Tsai I.J."/>
        </authorList>
    </citation>
    <scope>NUCLEOTIDE SEQUENCE</scope>
    <source>
        <strain evidence="4">160909Yilan</strain>
    </source>
</reference>
<dbReference type="PANTHER" id="PTHR37402:SF1">
    <property type="entry name" value="GRAM DOMAIN-CONTAINING PROTEIN 4"/>
    <property type="match status" value="1"/>
</dbReference>
<dbReference type="Proteomes" id="UP000623467">
    <property type="component" value="Unassembled WGS sequence"/>
</dbReference>